<dbReference type="InterPro" id="IPR011527">
    <property type="entry name" value="ABC1_TM_dom"/>
</dbReference>
<dbReference type="InterPro" id="IPR003593">
    <property type="entry name" value="AAA+_ATPase"/>
</dbReference>
<dbReference type="InterPro" id="IPR017871">
    <property type="entry name" value="ABC_transporter-like_CS"/>
</dbReference>
<dbReference type="OrthoDB" id="5288404at2"/>
<keyword evidence="6 7" id="KW-0472">Membrane</keyword>
<dbReference type="Gene3D" id="1.20.1560.10">
    <property type="entry name" value="ABC transporter type 1, transmembrane domain"/>
    <property type="match status" value="1"/>
</dbReference>
<reference evidence="10 11" key="1">
    <citation type="submission" date="2017-04" db="EMBL/GenBank/DDBJ databases">
        <authorList>
            <person name="Afonso C.L."/>
            <person name="Miller P.J."/>
            <person name="Scott M.A."/>
            <person name="Spackman E."/>
            <person name="Goraichik I."/>
            <person name="Dimitrov K.M."/>
            <person name="Suarez D.L."/>
            <person name="Swayne D.E."/>
        </authorList>
    </citation>
    <scope>NUCLEOTIDE SEQUENCE [LARGE SCALE GENOMIC DNA]</scope>
    <source>
        <strain evidence="10 11">CGMCC 1.12644</strain>
    </source>
</reference>
<dbReference type="GO" id="GO:0005886">
    <property type="term" value="C:plasma membrane"/>
    <property type="evidence" value="ECO:0007669"/>
    <property type="project" value="UniProtKB-SubCell"/>
</dbReference>
<comment type="subcellular location">
    <subcellularLocation>
        <location evidence="1">Cell membrane</location>
        <topology evidence="1">Multi-pass membrane protein</topology>
    </subcellularLocation>
</comment>
<dbReference type="GO" id="GO:0140359">
    <property type="term" value="F:ABC-type transporter activity"/>
    <property type="evidence" value="ECO:0007669"/>
    <property type="project" value="InterPro"/>
</dbReference>
<dbReference type="EMBL" id="FWYD01000011">
    <property type="protein sequence ID" value="SMC92735.1"/>
    <property type="molecule type" value="Genomic_DNA"/>
</dbReference>
<evidence type="ECO:0000256" key="4">
    <source>
        <dbReference type="ARBA" id="ARBA00022840"/>
    </source>
</evidence>
<dbReference type="GO" id="GO:0016887">
    <property type="term" value="F:ATP hydrolysis activity"/>
    <property type="evidence" value="ECO:0007669"/>
    <property type="project" value="InterPro"/>
</dbReference>
<dbReference type="SMART" id="SM00382">
    <property type="entry name" value="AAA"/>
    <property type="match status" value="1"/>
</dbReference>
<dbReference type="Gene3D" id="3.40.50.300">
    <property type="entry name" value="P-loop containing nucleotide triphosphate hydrolases"/>
    <property type="match status" value="1"/>
</dbReference>
<dbReference type="GO" id="GO:0005524">
    <property type="term" value="F:ATP binding"/>
    <property type="evidence" value="ECO:0007669"/>
    <property type="project" value="UniProtKB-KW"/>
</dbReference>
<keyword evidence="4 10" id="KW-0067">ATP-binding</keyword>
<feature type="domain" description="ABC transmembrane type-1" evidence="9">
    <location>
        <begin position="22"/>
        <end position="309"/>
    </location>
</feature>
<evidence type="ECO:0000313" key="11">
    <source>
        <dbReference type="Proteomes" id="UP000192330"/>
    </source>
</evidence>
<dbReference type="GO" id="GO:0034040">
    <property type="term" value="F:ATPase-coupled lipid transmembrane transporter activity"/>
    <property type="evidence" value="ECO:0007669"/>
    <property type="project" value="TreeGrafter"/>
</dbReference>
<dbReference type="Proteomes" id="UP000192330">
    <property type="component" value="Unassembled WGS sequence"/>
</dbReference>
<feature type="domain" description="ABC transporter" evidence="8">
    <location>
        <begin position="341"/>
        <end position="555"/>
    </location>
</feature>
<dbReference type="PANTHER" id="PTHR24221">
    <property type="entry name" value="ATP-BINDING CASSETTE SUB-FAMILY B"/>
    <property type="match status" value="1"/>
</dbReference>
<keyword evidence="3" id="KW-0547">Nucleotide-binding</keyword>
<keyword evidence="2 7" id="KW-0812">Transmembrane</keyword>
<gene>
    <name evidence="10" type="ORF">SAMN06295998_1116</name>
</gene>
<name>A0A1W2D5G3_9RHOB</name>
<dbReference type="STRING" id="1387277.SAMN06295998_1116"/>
<dbReference type="PROSITE" id="PS50929">
    <property type="entry name" value="ABC_TM1F"/>
    <property type="match status" value="1"/>
</dbReference>
<sequence length="555" mass="59022">MRRLWRVASLLWQASPWAMWRGAAAALTVLVMGAALLGLSGWFITATGAAGLAGIGIAFDVFRPSAGVRFLALGRASARYAERLLTHDTTLHALAKLRLALLDRLRHCPIDQLRRLRSAAELTRITADVDALDGLVLRLILPLLAGLLTHIAAFAMLWWLTVPSVALSIAGGYLLGGGLVLWLTARAALVPSKTAERSRQTLRRQVIGLFRGQRETIQQGLLPRRRDELNLTERAEQNAESRLNVIDERAGLVLNLIVTLTAAAALLAGDIAVGLSTLSPAAAAIGFFAALGLAETLLPLRRGLAELGRMHDAAGRILPSETPKPAALPLPEVSPDHQTALVLDRVTVAAPGRQTPLMAALSLTLPLGETTALTGHSGLGKSTLLDAIAAVSAPLSGRVTLLGTSISDWPDKQLREHLTLVPQRARPVGGSIRENLAIACDDLNDSAAWEALTTVELHGVVQRIGGLDATLGESGTGLSGGEARRLALARGVLRRPSVLLLDEPTEGLEGPLARQVLANLKHSLPDTAILIASHRRAEQEMADYLITLQPTHAEK</sequence>
<keyword evidence="5 7" id="KW-1133">Transmembrane helix</keyword>
<feature type="transmembrane region" description="Helical" evidence="7">
    <location>
        <begin position="252"/>
        <end position="275"/>
    </location>
</feature>
<dbReference type="RefSeq" id="WP_084353495.1">
    <property type="nucleotide sequence ID" value="NZ_FWYD01000011.1"/>
</dbReference>
<dbReference type="InterPro" id="IPR036640">
    <property type="entry name" value="ABC1_TM_sf"/>
</dbReference>
<dbReference type="InterPro" id="IPR027417">
    <property type="entry name" value="P-loop_NTPase"/>
</dbReference>
<feature type="transmembrane region" description="Helical" evidence="7">
    <location>
        <begin position="139"/>
        <end position="160"/>
    </location>
</feature>
<evidence type="ECO:0000259" key="9">
    <source>
        <dbReference type="PROSITE" id="PS50929"/>
    </source>
</evidence>
<dbReference type="PROSITE" id="PS50893">
    <property type="entry name" value="ABC_TRANSPORTER_2"/>
    <property type="match status" value="1"/>
</dbReference>
<evidence type="ECO:0000259" key="8">
    <source>
        <dbReference type="PROSITE" id="PS50893"/>
    </source>
</evidence>
<dbReference type="AlphaFoldDB" id="A0A1W2D5G3"/>
<evidence type="ECO:0000256" key="6">
    <source>
        <dbReference type="ARBA" id="ARBA00023136"/>
    </source>
</evidence>
<feature type="transmembrane region" description="Helical" evidence="7">
    <location>
        <begin position="166"/>
        <end position="189"/>
    </location>
</feature>
<dbReference type="SUPFAM" id="SSF52540">
    <property type="entry name" value="P-loop containing nucleoside triphosphate hydrolases"/>
    <property type="match status" value="1"/>
</dbReference>
<organism evidence="10 11">
    <name type="scientific">Primorskyibacter flagellatus</name>
    <dbReference type="NCBI Taxonomy" id="1387277"/>
    <lineage>
        <taxon>Bacteria</taxon>
        <taxon>Pseudomonadati</taxon>
        <taxon>Pseudomonadota</taxon>
        <taxon>Alphaproteobacteria</taxon>
        <taxon>Rhodobacterales</taxon>
        <taxon>Roseobacteraceae</taxon>
        <taxon>Primorskyibacter</taxon>
    </lineage>
</organism>
<dbReference type="Pfam" id="PF00005">
    <property type="entry name" value="ABC_tran"/>
    <property type="match status" value="1"/>
</dbReference>
<evidence type="ECO:0000256" key="3">
    <source>
        <dbReference type="ARBA" id="ARBA00022741"/>
    </source>
</evidence>
<evidence type="ECO:0000256" key="1">
    <source>
        <dbReference type="ARBA" id="ARBA00004651"/>
    </source>
</evidence>
<accession>A0A1W2D5G3</accession>
<keyword evidence="11" id="KW-1185">Reference proteome</keyword>
<dbReference type="InterPro" id="IPR039421">
    <property type="entry name" value="Type_1_exporter"/>
</dbReference>
<dbReference type="PANTHER" id="PTHR24221:SF654">
    <property type="entry name" value="ATP-BINDING CASSETTE SUB-FAMILY B MEMBER 6"/>
    <property type="match status" value="1"/>
</dbReference>
<dbReference type="SUPFAM" id="SSF90123">
    <property type="entry name" value="ABC transporter transmembrane region"/>
    <property type="match status" value="1"/>
</dbReference>
<evidence type="ECO:0000313" key="10">
    <source>
        <dbReference type="EMBL" id="SMC92735.1"/>
    </source>
</evidence>
<protein>
    <submittedName>
        <fullName evidence="10">ATP-binding cassette, subfamily C, CydC</fullName>
    </submittedName>
</protein>
<proteinExistence type="predicted"/>
<feature type="transmembrane region" description="Helical" evidence="7">
    <location>
        <begin position="41"/>
        <end position="62"/>
    </location>
</feature>
<dbReference type="PROSITE" id="PS00211">
    <property type="entry name" value="ABC_TRANSPORTER_1"/>
    <property type="match status" value="1"/>
</dbReference>
<dbReference type="CDD" id="cd03228">
    <property type="entry name" value="ABCC_MRP_Like"/>
    <property type="match status" value="1"/>
</dbReference>
<dbReference type="InterPro" id="IPR003439">
    <property type="entry name" value="ABC_transporter-like_ATP-bd"/>
</dbReference>
<evidence type="ECO:0000256" key="5">
    <source>
        <dbReference type="ARBA" id="ARBA00022989"/>
    </source>
</evidence>
<evidence type="ECO:0000256" key="7">
    <source>
        <dbReference type="SAM" id="Phobius"/>
    </source>
</evidence>
<evidence type="ECO:0000256" key="2">
    <source>
        <dbReference type="ARBA" id="ARBA00022692"/>
    </source>
</evidence>
<feature type="transmembrane region" description="Helical" evidence="7">
    <location>
        <begin position="281"/>
        <end position="300"/>
    </location>
</feature>